<accession>A0A6A0AIY3</accession>
<feature type="non-terminal residue" evidence="2">
    <location>
        <position position="112"/>
    </location>
</feature>
<organism evidence="2 3">
    <name type="scientific">Haematococcus lacustris</name>
    <name type="common">Green alga</name>
    <name type="synonym">Haematococcus pluvialis</name>
    <dbReference type="NCBI Taxonomy" id="44745"/>
    <lineage>
        <taxon>Eukaryota</taxon>
        <taxon>Viridiplantae</taxon>
        <taxon>Chlorophyta</taxon>
        <taxon>core chlorophytes</taxon>
        <taxon>Chlorophyceae</taxon>
        <taxon>CS clade</taxon>
        <taxon>Chlamydomonadales</taxon>
        <taxon>Haematococcaceae</taxon>
        <taxon>Haematococcus</taxon>
    </lineage>
</organism>
<dbReference type="PANTHER" id="PTHR45728">
    <property type="entry name" value="ACETYL-COA CARBOXYLASE, ISOFORM A"/>
    <property type="match status" value="1"/>
</dbReference>
<evidence type="ECO:0000313" key="3">
    <source>
        <dbReference type="Proteomes" id="UP000485058"/>
    </source>
</evidence>
<gene>
    <name evidence="2" type="ORF">HaLaN_31713</name>
</gene>
<feature type="compositionally biased region" description="Low complexity" evidence="1">
    <location>
        <begin position="32"/>
        <end position="42"/>
    </location>
</feature>
<dbReference type="InterPro" id="IPR029045">
    <property type="entry name" value="ClpP/crotonase-like_dom_sf"/>
</dbReference>
<dbReference type="PANTHER" id="PTHR45728:SF3">
    <property type="entry name" value="ACETYL-COA CARBOXYLASE"/>
    <property type="match status" value="1"/>
</dbReference>
<comment type="caution">
    <text evidence="2">The sequence shown here is derived from an EMBL/GenBank/DDBJ whole genome shotgun (WGS) entry which is preliminary data.</text>
</comment>
<reference evidence="2 3" key="1">
    <citation type="submission" date="2020-02" db="EMBL/GenBank/DDBJ databases">
        <title>Draft genome sequence of Haematococcus lacustris strain NIES-144.</title>
        <authorList>
            <person name="Morimoto D."/>
            <person name="Nakagawa S."/>
            <person name="Yoshida T."/>
            <person name="Sawayama S."/>
        </authorList>
    </citation>
    <scope>NUCLEOTIDE SEQUENCE [LARGE SCALE GENOMIC DNA]</scope>
    <source>
        <strain evidence="2 3">NIES-144</strain>
    </source>
</reference>
<dbReference type="Proteomes" id="UP000485058">
    <property type="component" value="Unassembled WGS sequence"/>
</dbReference>
<name>A0A6A0AIY3_HAELA</name>
<dbReference type="GO" id="GO:0006633">
    <property type="term" value="P:fatty acid biosynthetic process"/>
    <property type="evidence" value="ECO:0007669"/>
    <property type="project" value="TreeGrafter"/>
</dbReference>
<sequence>MPAGPLVEVEELVLAPGPVDFRQSAISPAAIHSYPASSSSSARGSDHGGAQVAHGPRLQRVRRPPGTNDCGMVAWVMMLRTPEYPQGRQVLVVANDLTYQSGAFSPREDALF</sequence>
<protein>
    <submittedName>
        <fullName evidence="2">Uncharacterized protein</fullName>
    </submittedName>
</protein>
<dbReference type="GO" id="GO:0003989">
    <property type="term" value="F:acetyl-CoA carboxylase activity"/>
    <property type="evidence" value="ECO:0007669"/>
    <property type="project" value="InterPro"/>
</dbReference>
<proteinExistence type="predicted"/>
<keyword evidence="3" id="KW-1185">Reference proteome</keyword>
<feature type="region of interest" description="Disordered" evidence="1">
    <location>
        <begin position="32"/>
        <end position="66"/>
    </location>
</feature>
<evidence type="ECO:0000313" key="2">
    <source>
        <dbReference type="EMBL" id="GFH32485.1"/>
    </source>
</evidence>
<dbReference type="EMBL" id="BLLF01006703">
    <property type="protein sequence ID" value="GFH32485.1"/>
    <property type="molecule type" value="Genomic_DNA"/>
</dbReference>
<dbReference type="SUPFAM" id="SSF52096">
    <property type="entry name" value="ClpP/crotonase"/>
    <property type="match status" value="1"/>
</dbReference>
<dbReference type="InterPro" id="IPR049076">
    <property type="entry name" value="ACCA"/>
</dbReference>
<evidence type="ECO:0000256" key="1">
    <source>
        <dbReference type="SAM" id="MobiDB-lite"/>
    </source>
</evidence>
<dbReference type="Gene3D" id="3.90.226.10">
    <property type="entry name" value="2-enoyl-CoA Hydratase, Chain A, domain 1"/>
    <property type="match status" value="1"/>
</dbReference>
<dbReference type="AlphaFoldDB" id="A0A6A0AIY3"/>